<reference evidence="4" key="2">
    <citation type="journal article" date="2018" name="BMC Genomics">
        <title>Whole genome sequencing and function prediction of 133 gut anaerobes isolated from chicken caecum in pure cultures.</title>
        <authorList>
            <person name="Medvecky M."/>
            <person name="Cejkova D."/>
            <person name="Polansky O."/>
            <person name="Karasova D."/>
            <person name="Kubasova T."/>
            <person name="Cizek A."/>
            <person name="Rychlik I."/>
        </authorList>
    </citation>
    <scope>NUCLEOTIDE SEQUENCE</scope>
    <source>
        <strain evidence="4">An67</strain>
    </source>
</reference>
<dbReference type="EMBL" id="QSTL01000009">
    <property type="protein sequence ID" value="RGM55234.1"/>
    <property type="molecule type" value="Genomic_DNA"/>
</dbReference>
<dbReference type="Proteomes" id="UP001055048">
    <property type="component" value="Unassembled WGS sequence"/>
</dbReference>
<evidence type="ECO:0000313" key="6">
    <source>
        <dbReference type="Proteomes" id="UP000196329"/>
    </source>
</evidence>
<evidence type="ECO:0000313" key="2">
    <source>
        <dbReference type="EMBL" id="GKH12722.1"/>
    </source>
</evidence>
<reference evidence="2" key="5">
    <citation type="submission" date="2022-01" db="EMBL/GenBank/DDBJ databases">
        <title>Novel bile acid biosynthetic pathways are enriched in the microbiome of centenarians.</title>
        <authorList>
            <person name="Sato Y."/>
            <person name="Atarashi K."/>
            <person name="Plichta R.D."/>
            <person name="Arai Y."/>
            <person name="Sasajima S."/>
            <person name="Kearney M.S."/>
            <person name="Suda W."/>
            <person name="Takeshita K."/>
            <person name="Sasaki T."/>
            <person name="Okamoto S."/>
            <person name="Skelly N.A."/>
            <person name="Okamura Y."/>
            <person name="Vlamakis H."/>
            <person name="Li Y."/>
            <person name="Tanoue T."/>
            <person name="Takei H."/>
            <person name="Nittono H."/>
            <person name="Narushima S."/>
            <person name="Irie J."/>
            <person name="Itoh H."/>
            <person name="Moriya K."/>
            <person name="Sugiura Y."/>
            <person name="Suematsu M."/>
            <person name="Moritoki N."/>
            <person name="Shibata S."/>
            <person name="Littman R.D."/>
            <person name="Fischbach A.M."/>
            <person name="Uwamino Y."/>
            <person name="Inoue T."/>
            <person name="Honda A."/>
            <person name="Hattori M."/>
            <person name="Murai T."/>
            <person name="Xavier J.R."/>
            <person name="Hirose N."/>
            <person name="Honda K."/>
        </authorList>
    </citation>
    <scope>NUCLEOTIDE SEQUENCE</scope>
    <source>
        <strain evidence="2">CE91-St12</strain>
    </source>
</reference>
<evidence type="ECO:0000256" key="1">
    <source>
        <dbReference type="SAM" id="SignalP"/>
    </source>
</evidence>
<name>A0A1Y3UZA1_BACUN</name>
<dbReference type="PROSITE" id="PS51257">
    <property type="entry name" value="PROKAR_LIPOPROTEIN"/>
    <property type="match status" value="1"/>
</dbReference>
<evidence type="ECO:0000313" key="3">
    <source>
        <dbReference type="EMBL" id="KAB4180341.1"/>
    </source>
</evidence>
<dbReference type="Proteomes" id="UP000196329">
    <property type="component" value="Unassembled WGS sequence"/>
</dbReference>
<accession>A0A1Y3UZA1</accession>
<dbReference type="Proteomes" id="UP000261295">
    <property type="component" value="Unassembled WGS sequence"/>
</dbReference>
<evidence type="ECO:0000313" key="8">
    <source>
        <dbReference type="Proteomes" id="UP000487221"/>
    </source>
</evidence>
<dbReference type="Gene3D" id="2.60.40.1080">
    <property type="match status" value="1"/>
</dbReference>
<protein>
    <submittedName>
        <fullName evidence="3">Ig-like domain-containing protein</fullName>
    </submittedName>
</protein>
<dbReference type="Proteomes" id="UP000487221">
    <property type="component" value="Unassembled WGS sequence"/>
</dbReference>
<reference evidence="3 8" key="4">
    <citation type="journal article" date="2019" name="Nat. Med.">
        <title>A library of human gut bacterial isolates paired with longitudinal multiomics data enables mechanistic microbiome research.</title>
        <authorList>
            <person name="Poyet M."/>
            <person name="Groussin M."/>
            <person name="Gibbons S.M."/>
            <person name="Avila-Pacheco J."/>
            <person name="Jiang X."/>
            <person name="Kearney S.M."/>
            <person name="Perrotta A.R."/>
            <person name="Berdy B."/>
            <person name="Zhao S."/>
            <person name="Lieberman T.D."/>
            <person name="Swanson P.K."/>
            <person name="Smith M."/>
            <person name="Roesemann S."/>
            <person name="Alexander J.E."/>
            <person name="Rich S.A."/>
            <person name="Livny J."/>
            <person name="Vlamakis H."/>
            <person name="Clish C."/>
            <person name="Bullock K."/>
            <person name="Deik A."/>
            <person name="Scott J."/>
            <person name="Pierce K.A."/>
            <person name="Xavier R.J."/>
            <person name="Alm E.J."/>
        </authorList>
    </citation>
    <scope>NUCLEOTIDE SEQUENCE [LARGE SCALE GENOMIC DNA]</scope>
    <source>
        <strain evidence="3 8">BIOML-A19</strain>
    </source>
</reference>
<dbReference type="EMBL" id="BQNL01000001">
    <property type="protein sequence ID" value="GKH12722.1"/>
    <property type="molecule type" value="Genomic_DNA"/>
</dbReference>
<keyword evidence="1" id="KW-0732">Signal</keyword>
<dbReference type="EMBL" id="NFHS01000005">
    <property type="protein sequence ID" value="OUN54141.1"/>
    <property type="molecule type" value="Genomic_DNA"/>
</dbReference>
<gene>
    <name evidence="4" type="ORF">B5G17_11035</name>
    <name evidence="2" type="ORF">CE91St12_09320</name>
    <name evidence="5" type="ORF">DXC07_11000</name>
    <name evidence="3" type="ORF">GAQ44_20255</name>
</gene>
<evidence type="ECO:0000313" key="7">
    <source>
        <dbReference type="Proteomes" id="UP000261295"/>
    </source>
</evidence>
<dbReference type="RefSeq" id="WP_044467321.1">
    <property type="nucleotide sequence ID" value="NZ_BQNL01000001.1"/>
</dbReference>
<evidence type="ECO:0000313" key="5">
    <source>
        <dbReference type="EMBL" id="RGM55234.1"/>
    </source>
</evidence>
<comment type="caution">
    <text evidence="4">The sequence shown here is derived from an EMBL/GenBank/DDBJ whole genome shotgun (WGS) entry which is preliminary data.</text>
</comment>
<organism evidence="4 6">
    <name type="scientific">Bacteroides uniformis</name>
    <dbReference type="NCBI Taxonomy" id="820"/>
    <lineage>
        <taxon>Bacteria</taxon>
        <taxon>Pseudomonadati</taxon>
        <taxon>Bacteroidota</taxon>
        <taxon>Bacteroidia</taxon>
        <taxon>Bacteroidales</taxon>
        <taxon>Bacteroidaceae</taxon>
        <taxon>Bacteroides</taxon>
    </lineage>
</organism>
<reference evidence="5 7" key="3">
    <citation type="submission" date="2018-08" db="EMBL/GenBank/DDBJ databases">
        <title>A genome reference for cultivated species of the human gut microbiota.</title>
        <authorList>
            <person name="Zou Y."/>
            <person name="Xue W."/>
            <person name="Luo G."/>
        </authorList>
    </citation>
    <scope>NUCLEOTIDE SEQUENCE [LARGE SCALE GENOMIC DNA]</scope>
    <source>
        <strain evidence="5 7">OM07-9</strain>
    </source>
</reference>
<feature type="signal peptide" evidence="1">
    <location>
        <begin position="1"/>
        <end position="16"/>
    </location>
</feature>
<proteinExistence type="predicted"/>
<evidence type="ECO:0000313" key="4">
    <source>
        <dbReference type="EMBL" id="OUN54141.1"/>
    </source>
</evidence>
<reference evidence="6" key="1">
    <citation type="submission" date="2017-04" db="EMBL/GenBank/DDBJ databases">
        <title>Function of individual gut microbiota members based on whole genome sequencing of pure cultures obtained from chicken caecum.</title>
        <authorList>
            <person name="Medvecky M."/>
            <person name="Cejkova D."/>
            <person name="Polansky O."/>
            <person name="Karasova D."/>
            <person name="Kubasova T."/>
            <person name="Cizek A."/>
            <person name="Rychlik I."/>
        </authorList>
    </citation>
    <scope>NUCLEOTIDE SEQUENCE [LARGE SCALE GENOMIC DNA]</scope>
    <source>
        <strain evidence="6">An67</strain>
    </source>
</reference>
<dbReference type="EMBL" id="WCTY01000044">
    <property type="protein sequence ID" value="KAB4180341.1"/>
    <property type="molecule type" value="Genomic_DNA"/>
</dbReference>
<sequence>MKSIKFIFSAMTLAFAALTSCSDDNSVDLSNRKFVRIDQSSVYLEIDETATVTASVDDLAGDSYQLKWSVLNSDVATIEGVENNAAVITPAAVGKTVIKVETADGKLCYFSDLTVTKTPKTCYIDFGVIDSPAPFNNYRNPRDPGLVNMLDHRGRPTTFGIEVDKPFSGELARGLNNNLGLPKTASEDMFFSDGIAIPLSGFKVTGLSQGTKYTFSFYGHINDRGTETEFHVIGKNDGVAYLVNDDNFDRTVEIKGIEPNDEGVVYIEMKPGPNNVQWAKFFGVNTMVLSEEEN</sequence>
<dbReference type="AlphaFoldDB" id="A0A1Y3UZA1"/>
<feature type="chain" id="PRO_5040576007" evidence="1">
    <location>
        <begin position="17"/>
        <end position="294"/>
    </location>
</feature>